<reference evidence="1" key="1">
    <citation type="submission" date="2015-03" db="EMBL/GenBank/DDBJ databases">
        <authorList>
            <person name="Xie B.-B."/>
            <person name="Rong J.-C."/>
            <person name="Qin Q.-L."/>
            <person name="Zhang Y.-Z."/>
        </authorList>
    </citation>
    <scope>NUCLEOTIDE SEQUENCE</scope>
    <source>
        <strain evidence="1">DSM 14585</strain>
    </source>
</reference>
<keyword evidence="2" id="KW-1185">Reference proteome</keyword>
<dbReference type="Proteomes" id="UP000217277">
    <property type="component" value="Chromosome II"/>
</dbReference>
<evidence type="ECO:0000313" key="2">
    <source>
        <dbReference type="Proteomes" id="UP000217277"/>
    </source>
</evidence>
<accession>A0ACA8E2D6</accession>
<name>A0ACA8E2D6_9GAMM</name>
<dbReference type="EMBL" id="CP011012">
    <property type="protein sequence ID" value="ATC84422.1"/>
    <property type="molecule type" value="Genomic_DNA"/>
</dbReference>
<sequence length="317" mass="35214">MFNRKCWVFLIKYLLIQGFVNIKESLFMTDSSVTVFSNLQNKLGESPLWHPLLETLFWVDIEKNLLLSKCLTKPDSLTQVEMQDTVSALAWLDKAHLIIGTSTGIYKYHIASGVRQTLTFLENTQSTRRSNDGRADPWGGFWLSTMDKNACSGEGKIYRFYQNSLNCVVQGLTIPNGLCFDKARSRAYYCDSKASCIFTLNVNPDSGEPILPGQVFYQFKNTQVDPDGCVIDALGNLWLAVWDMGCVMCLSPDGEVLNTLSLAATKPTSVAFGGNNAQWLFVTSADDSNVKTNQSLQGNVFEISGIKNGQLEPPVII</sequence>
<protein>
    <submittedName>
        <fullName evidence="1">Uncharacterized protein</fullName>
    </submittedName>
</protein>
<evidence type="ECO:0000313" key="1">
    <source>
        <dbReference type="EMBL" id="ATC84422.1"/>
    </source>
</evidence>
<proteinExistence type="predicted"/>
<organism evidence="1 2">
    <name type="scientific">Pseudoalteromonas agarivorans DSM 14585</name>
    <dbReference type="NCBI Taxonomy" id="1312369"/>
    <lineage>
        <taxon>Bacteria</taxon>
        <taxon>Pseudomonadati</taxon>
        <taxon>Pseudomonadota</taxon>
        <taxon>Gammaproteobacteria</taxon>
        <taxon>Alteromonadales</taxon>
        <taxon>Pseudoalteromonadaceae</taxon>
        <taxon>Pseudoalteromonas</taxon>
    </lineage>
</organism>
<gene>
    <name evidence="1" type="ORF">PAGA_b0529</name>
</gene>